<dbReference type="InterPro" id="IPR035986">
    <property type="entry name" value="PKD_dom_sf"/>
</dbReference>
<dbReference type="InterPro" id="IPR013783">
    <property type="entry name" value="Ig-like_fold"/>
</dbReference>
<sequence>MKNLYRVLSIPYVMLVLFCFIQDGTAQIPTNQWNRSKINKYFSDRAKSLGVEQSSLKGADGKINSFDDQYCSDFGVIDITPDTWDPSTTTITWTIQTFVGAPEFHPDWADVVGTGNATVLKFYPDRVTPEYFGAPIWFEYIQRNSLGFIVDTKFDYTTVYLRPTAFDVSGNTEVCIGNSAMVTLSNSEAGVEYTLKRVSDDAPVGFTITGASGGGSINFPLTPLAVGATDYYVEAINPNNNSCSSIMNGTATVTVHPLPVPTAGNDGPVCEGGTINLSGGPAGITYAWTGPNGFTSNLQNPVLSNVSMADAGVYMLTVTDGNTCEQSTNTTVTINANPSITAGSNSPVCEGSAINLTSSPAGGSGTYTAFNWTGPNGFTASTQNPTVANATLAASGDYTVTVTDNLGCSSTLAATETVLVTER</sequence>
<dbReference type="SUPFAM" id="SSF49299">
    <property type="entry name" value="PKD domain"/>
    <property type="match status" value="1"/>
</dbReference>
<evidence type="ECO:0000256" key="1">
    <source>
        <dbReference type="SAM" id="SignalP"/>
    </source>
</evidence>
<dbReference type="Proteomes" id="UP000319040">
    <property type="component" value="Unassembled WGS sequence"/>
</dbReference>
<accession>A0A521BDL0</accession>
<evidence type="ECO:0008006" key="4">
    <source>
        <dbReference type="Google" id="ProtNLM"/>
    </source>
</evidence>
<protein>
    <recommendedName>
        <fullName evidence="4">SprB repeat-containing protein</fullName>
    </recommendedName>
</protein>
<gene>
    <name evidence="2" type="ORF">SAMN06265379_101881</name>
</gene>
<dbReference type="Gene3D" id="2.60.40.10">
    <property type="entry name" value="Immunoglobulins"/>
    <property type="match status" value="2"/>
</dbReference>
<dbReference type="AlphaFoldDB" id="A0A521BDL0"/>
<feature type="non-terminal residue" evidence="2">
    <location>
        <position position="423"/>
    </location>
</feature>
<keyword evidence="1" id="KW-0732">Signal</keyword>
<reference evidence="2 3" key="1">
    <citation type="submission" date="2017-05" db="EMBL/GenBank/DDBJ databases">
        <authorList>
            <person name="Varghese N."/>
            <person name="Submissions S."/>
        </authorList>
    </citation>
    <scope>NUCLEOTIDE SEQUENCE [LARGE SCALE GENOMIC DNA]</scope>
    <source>
        <strain evidence="2 3">DSM 27040</strain>
    </source>
</reference>
<name>A0A521BDL0_SACCC</name>
<evidence type="ECO:0000313" key="2">
    <source>
        <dbReference type="EMBL" id="SMO45174.1"/>
    </source>
</evidence>
<feature type="signal peptide" evidence="1">
    <location>
        <begin position="1"/>
        <end position="26"/>
    </location>
</feature>
<dbReference type="EMBL" id="FXTB01000001">
    <property type="protein sequence ID" value="SMO45174.1"/>
    <property type="molecule type" value="Genomic_DNA"/>
</dbReference>
<keyword evidence="3" id="KW-1185">Reference proteome</keyword>
<proteinExistence type="predicted"/>
<organism evidence="2 3">
    <name type="scientific">Saccharicrinis carchari</name>
    <dbReference type="NCBI Taxonomy" id="1168039"/>
    <lineage>
        <taxon>Bacteria</taxon>
        <taxon>Pseudomonadati</taxon>
        <taxon>Bacteroidota</taxon>
        <taxon>Bacteroidia</taxon>
        <taxon>Marinilabiliales</taxon>
        <taxon>Marinilabiliaceae</taxon>
        <taxon>Saccharicrinis</taxon>
    </lineage>
</organism>
<evidence type="ECO:0000313" key="3">
    <source>
        <dbReference type="Proteomes" id="UP000319040"/>
    </source>
</evidence>
<feature type="chain" id="PRO_5021944342" description="SprB repeat-containing protein" evidence="1">
    <location>
        <begin position="27"/>
        <end position="423"/>
    </location>
</feature>